<evidence type="ECO:0000259" key="7">
    <source>
        <dbReference type="SMART" id="SM00446"/>
    </source>
</evidence>
<gene>
    <name evidence="10" type="primary">TSPEAR</name>
    <name evidence="8 11" type="synonym">CFAP410</name>
</gene>
<dbReference type="GO" id="GO:0007224">
    <property type="term" value="P:smoothened signaling pathway"/>
    <property type="evidence" value="ECO:0007669"/>
    <property type="project" value="Ensembl"/>
</dbReference>
<organism evidence="8 9">
    <name type="scientific">Equus caballus</name>
    <name type="common">Horse</name>
    <dbReference type="NCBI Taxonomy" id="9796"/>
    <lineage>
        <taxon>Eukaryota</taxon>
        <taxon>Metazoa</taxon>
        <taxon>Chordata</taxon>
        <taxon>Craniata</taxon>
        <taxon>Vertebrata</taxon>
        <taxon>Euteleostomi</taxon>
        <taxon>Mammalia</taxon>
        <taxon>Eutheria</taxon>
        <taxon>Laurasiatheria</taxon>
        <taxon>Perissodactyla</taxon>
        <taxon>Equidae</taxon>
        <taxon>Equus</taxon>
    </lineage>
</organism>
<dbReference type="PANTHER" id="PTHR18849:SF0">
    <property type="entry name" value="CILIA- AND FLAGELLA-ASSOCIATED PROTEIN 410-RELATED"/>
    <property type="match status" value="1"/>
</dbReference>
<feature type="region of interest" description="Disordered" evidence="6">
    <location>
        <begin position="169"/>
        <end position="260"/>
    </location>
</feature>
<keyword evidence="1" id="KW-0433">Leucine-rich repeat</keyword>
<feature type="compositionally biased region" description="Polar residues" evidence="6">
    <location>
        <begin position="197"/>
        <end position="206"/>
    </location>
</feature>
<comment type="subunit">
    <text evidence="4">Found in a complex with CFAP410, NEK1 and SPATA7. Interacts with NEK1.</text>
</comment>
<dbReference type="PROSITE" id="PS51450">
    <property type="entry name" value="LRR"/>
    <property type="match status" value="1"/>
</dbReference>
<dbReference type="VGNC" id="VGNC:24597">
    <property type="gene designation" value="TSPEAR"/>
</dbReference>
<dbReference type="GO" id="GO:0008360">
    <property type="term" value="P:regulation of cell shape"/>
    <property type="evidence" value="ECO:0007669"/>
    <property type="project" value="Ensembl"/>
</dbReference>
<dbReference type="AlphaFoldDB" id="A0A3Q2H748"/>
<dbReference type="Proteomes" id="UP000002281">
    <property type="component" value="Chromosome 26"/>
</dbReference>
<dbReference type="SMART" id="SM00446">
    <property type="entry name" value="LRRcap"/>
    <property type="match status" value="1"/>
</dbReference>
<evidence type="ECO:0000256" key="3">
    <source>
        <dbReference type="ARBA" id="ARBA00053373"/>
    </source>
</evidence>
<proteinExistence type="predicted"/>
<evidence type="ECO:0000256" key="1">
    <source>
        <dbReference type="ARBA" id="ARBA00022614"/>
    </source>
</evidence>
<sequence>MKLTRKMVLSRAKASELHSVRKLNCWGSRLTDISICREMPSLEVITLSVNGVSTLEPVSQCRQLSELYLRKNRIPSLAELFYLKGLPRLRVLWLAENPCCGPNPHVYRMTVLRNLPHLQKLDNQTVTEEELSRALLEGEEVTGPGREGTGNGQPELSYTLTTMNATAETQGDPLSYGEEEASGIQGQLSLKPPSRDQLPSFSQREAVSSRRNRPGPLQSPRTVDRRLRLHPQTRARDHPAAGAGACASGLRGREGPGPARAWTLSLGADLTSQCLRLTPFPRTTS</sequence>
<evidence type="ECO:0000313" key="9">
    <source>
        <dbReference type="Proteomes" id="UP000002281"/>
    </source>
</evidence>
<evidence type="ECO:0000256" key="2">
    <source>
        <dbReference type="ARBA" id="ARBA00022737"/>
    </source>
</evidence>
<dbReference type="InterPro" id="IPR032675">
    <property type="entry name" value="LRR_dom_sf"/>
</dbReference>
<keyword evidence="2" id="KW-0677">Repeat</keyword>
<dbReference type="PANTHER" id="PTHR18849">
    <property type="entry name" value="LEUCINE RICH REPEAT PROTEIN"/>
    <property type="match status" value="1"/>
</dbReference>
<dbReference type="ExpressionAtlas" id="A0A3Q2H748">
    <property type="expression patterns" value="baseline"/>
</dbReference>
<name>A0A3Q2H748_HORSE</name>
<keyword evidence="9" id="KW-1185">Reference proteome</keyword>
<dbReference type="GO" id="GO:0007010">
    <property type="term" value="P:cytoskeleton organization"/>
    <property type="evidence" value="ECO:0000318"/>
    <property type="project" value="GO_Central"/>
</dbReference>
<comment type="function">
    <text evidence="3">Plays a role in cilia formation and/or maintenance. Plays a role in the regulation of cell morphology and cytoskeletal organization. Involved in DNA damage repair.</text>
</comment>
<reference evidence="8 9" key="1">
    <citation type="journal article" date="2009" name="Science">
        <title>Genome sequence, comparative analysis, and population genetics of the domestic horse.</title>
        <authorList>
            <consortium name="Broad Institute Genome Sequencing Platform"/>
            <consortium name="Broad Institute Whole Genome Assembly Team"/>
            <person name="Wade C.M."/>
            <person name="Giulotto E."/>
            <person name="Sigurdsson S."/>
            <person name="Zoli M."/>
            <person name="Gnerre S."/>
            <person name="Imsland F."/>
            <person name="Lear T.L."/>
            <person name="Adelson D.L."/>
            <person name="Bailey E."/>
            <person name="Bellone R.R."/>
            <person name="Bloecker H."/>
            <person name="Distl O."/>
            <person name="Edgar R.C."/>
            <person name="Garber M."/>
            <person name="Leeb T."/>
            <person name="Mauceli E."/>
            <person name="MacLeod J.N."/>
            <person name="Penedo M.C.T."/>
            <person name="Raison J.M."/>
            <person name="Sharpe T."/>
            <person name="Vogel J."/>
            <person name="Andersson L."/>
            <person name="Antczak D.F."/>
            <person name="Biagi T."/>
            <person name="Binns M.M."/>
            <person name="Chowdhary B.P."/>
            <person name="Coleman S.J."/>
            <person name="Della Valle G."/>
            <person name="Fryc S."/>
            <person name="Guerin G."/>
            <person name="Hasegawa T."/>
            <person name="Hill E.W."/>
            <person name="Jurka J."/>
            <person name="Kiialainen A."/>
            <person name="Lindgren G."/>
            <person name="Liu J."/>
            <person name="Magnani E."/>
            <person name="Mickelson J.R."/>
            <person name="Murray J."/>
            <person name="Nergadze S.G."/>
            <person name="Onofrio R."/>
            <person name="Pedroni S."/>
            <person name="Piras M.F."/>
            <person name="Raudsepp T."/>
            <person name="Rocchi M."/>
            <person name="Roeed K.H."/>
            <person name="Ryder O.A."/>
            <person name="Searle S."/>
            <person name="Skow L."/>
            <person name="Swinburne J.E."/>
            <person name="Syvaenen A.C."/>
            <person name="Tozaki T."/>
            <person name="Valberg S.J."/>
            <person name="Vaudin M."/>
            <person name="White J.R."/>
            <person name="Zody M.C."/>
            <person name="Lander E.S."/>
            <person name="Lindblad-Toh K."/>
        </authorList>
    </citation>
    <scope>NUCLEOTIDE SEQUENCE [LARGE SCALE GENOMIC DNA]</scope>
    <source>
        <strain evidence="8 9">Thoroughbred</strain>
    </source>
</reference>
<dbReference type="GO" id="GO:0005886">
    <property type="term" value="C:plasma membrane"/>
    <property type="evidence" value="ECO:0007669"/>
    <property type="project" value="Ensembl"/>
</dbReference>
<evidence type="ECO:0000313" key="11">
    <source>
        <dbReference type="VGNC" id="VGNC:58566"/>
    </source>
</evidence>
<reference evidence="8" key="2">
    <citation type="submission" date="2025-08" db="UniProtKB">
        <authorList>
            <consortium name="Ensembl"/>
        </authorList>
    </citation>
    <scope>IDENTIFICATION</scope>
    <source>
        <strain evidence="8">Thoroughbred</strain>
    </source>
</reference>
<evidence type="ECO:0000313" key="8">
    <source>
        <dbReference type="Ensembl" id="ENSECAP00000029654.2"/>
    </source>
</evidence>
<dbReference type="Bgee" id="ENSECAG00000008057">
    <property type="expression patterns" value="Expressed in retina and 23 other cell types or tissues"/>
</dbReference>
<protein>
    <recommendedName>
        <fullName evidence="5">Cilia- and flagella-associated protein 410</fullName>
    </recommendedName>
</protein>
<feature type="domain" description="U2A'/phosphoprotein 32 family A C-terminal" evidence="7">
    <location>
        <begin position="104"/>
        <end position="122"/>
    </location>
</feature>
<dbReference type="SUPFAM" id="SSF52058">
    <property type="entry name" value="L domain-like"/>
    <property type="match status" value="1"/>
</dbReference>
<evidence type="ECO:0000256" key="6">
    <source>
        <dbReference type="SAM" id="MobiDB-lite"/>
    </source>
</evidence>
<evidence type="ECO:0000313" key="10">
    <source>
        <dbReference type="VGNC" id="VGNC:24597"/>
    </source>
</evidence>
<dbReference type="GO" id="GO:0036064">
    <property type="term" value="C:ciliary basal body"/>
    <property type="evidence" value="ECO:0007669"/>
    <property type="project" value="Ensembl"/>
</dbReference>
<dbReference type="GO" id="GO:0001750">
    <property type="term" value="C:photoreceptor outer segment"/>
    <property type="evidence" value="ECO:0007669"/>
    <property type="project" value="Ensembl"/>
</dbReference>
<dbReference type="InterPro" id="IPR001611">
    <property type="entry name" value="Leu-rich_rpt"/>
</dbReference>
<feature type="region of interest" description="Disordered" evidence="6">
    <location>
        <begin position="136"/>
        <end position="157"/>
    </location>
</feature>
<dbReference type="GO" id="GO:0060271">
    <property type="term" value="P:cilium assembly"/>
    <property type="evidence" value="ECO:0007669"/>
    <property type="project" value="Ensembl"/>
</dbReference>
<dbReference type="GeneTree" id="ENSGT00390000018807"/>
<dbReference type="VGNC" id="VGNC:58566">
    <property type="gene designation" value="CFAP410"/>
</dbReference>
<evidence type="ECO:0000256" key="5">
    <source>
        <dbReference type="ARBA" id="ARBA00074183"/>
    </source>
</evidence>
<dbReference type="Gene3D" id="3.80.10.10">
    <property type="entry name" value="Ribonuclease Inhibitor"/>
    <property type="match status" value="1"/>
</dbReference>
<dbReference type="GO" id="GO:0005794">
    <property type="term" value="C:Golgi apparatus"/>
    <property type="evidence" value="ECO:0007669"/>
    <property type="project" value="Ensembl"/>
</dbReference>
<dbReference type="GO" id="GO:0005654">
    <property type="term" value="C:nucleoplasm"/>
    <property type="evidence" value="ECO:0007669"/>
    <property type="project" value="Ensembl"/>
</dbReference>
<evidence type="ECO:0000256" key="4">
    <source>
        <dbReference type="ARBA" id="ARBA00062587"/>
    </source>
</evidence>
<dbReference type="Ensembl" id="ENSECAT00000061109.2">
    <property type="protein sequence ID" value="ENSECAP00000029654.2"/>
    <property type="gene ID" value="ENSECAG00000008057.4"/>
</dbReference>
<reference evidence="8" key="3">
    <citation type="submission" date="2025-09" db="UniProtKB">
        <authorList>
            <consortium name="Ensembl"/>
        </authorList>
    </citation>
    <scope>IDENTIFICATION</scope>
    <source>
        <strain evidence="8">Thoroughbred</strain>
    </source>
</reference>
<dbReference type="GO" id="GO:0032391">
    <property type="term" value="C:photoreceptor connecting cilium"/>
    <property type="evidence" value="ECO:0007669"/>
    <property type="project" value="Ensembl"/>
</dbReference>
<dbReference type="FunFam" id="3.80.10.10:FF:000094">
    <property type="entry name" value="protein C21orf2 isoform X1"/>
    <property type="match status" value="1"/>
</dbReference>
<dbReference type="GO" id="GO:0005829">
    <property type="term" value="C:cytosol"/>
    <property type="evidence" value="ECO:0007669"/>
    <property type="project" value="Ensembl"/>
</dbReference>
<accession>A0A3Q2H748</accession>
<dbReference type="InterPro" id="IPR003603">
    <property type="entry name" value="U2A'_phosphoprotein32A_C"/>
</dbReference>
<dbReference type="GO" id="GO:0005739">
    <property type="term" value="C:mitochondrion"/>
    <property type="evidence" value="ECO:0007669"/>
    <property type="project" value="Ensembl"/>
</dbReference>